<dbReference type="Pfam" id="PF01359">
    <property type="entry name" value="Transposase_1"/>
    <property type="match status" value="1"/>
</dbReference>
<evidence type="ECO:0000313" key="2">
    <source>
        <dbReference type="EMBL" id="KAH0813824.1"/>
    </source>
</evidence>
<dbReference type="InterPro" id="IPR052709">
    <property type="entry name" value="Transposase-MT_Hybrid"/>
</dbReference>
<organism evidence="2 3">
    <name type="scientific">Tenebrio molitor</name>
    <name type="common">Yellow mealworm beetle</name>
    <dbReference type="NCBI Taxonomy" id="7067"/>
    <lineage>
        <taxon>Eukaryota</taxon>
        <taxon>Metazoa</taxon>
        <taxon>Ecdysozoa</taxon>
        <taxon>Arthropoda</taxon>
        <taxon>Hexapoda</taxon>
        <taxon>Insecta</taxon>
        <taxon>Pterygota</taxon>
        <taxon>Neoptera</taxon>
        <taxon>Endopterygota</taxon>
        <taxon>Coleoptera</taxon>
        <taxon>Polyphaga</taxon>
        <taxon>Cucujiformia</taxon>
        <taxon>Tenebrionidae</taxon>
        <taxon>Tenebrio</taxon>
    </lineage>
</organism>
<dbReference type="PANTHER" id="PTHR46060">
    <property type="entry name" value="MARINER MOS1 TRANSPOSASE-LIKE PROTEIN"/>
    <property type="match status" value="1"/>
</dbReference>
<dbReference type="GO" id="GO:0003676">
    <property type="term" value="F:nucleic acid binding"/>
    <property type="evidence" value="ECO:0007669"/>
    <property type="project" value="InterPro"/>
</dbReference>
<dbReference type="InterPro" id="IPR041426">
    <property type="entry name" value="Mos1_HTH"/>
</dbReference>
<dbReference type="InterPro" id="IPR036397">
    <property type="entry name" value="RNaseH_sf"/>
</dbReference>
<dbReference type="InterPro" id="IPR001888">
    <property type="entry name" value="Transposase_1"/>
</dbReference>
<gene>
    <name evidence="2" type="ORF">GEV33_008965</name>
</gene>
<keyword evidence="3" id="KW-1185">Reference proteome</keyword>
<dbReference type="AlphaFoldDB" id="A0A8J6HFL2"/>
<dbReference type="PANTHER" id="PTHR46060:SF1">
    <property type="entry name" value="MARINER MOS1 TRANSPOSASE-LIKE PROTEIN"/>
    <property type="match status" value="1"/>
</dbReference>
<name>A0A8J6HFL2_TENMO</name>
<dbReference type="Pfam" id="PF17906">
    <property type="entry name" value="HTH_48"/>
    <property type="match status" value="1"/>
</dbReference>
<sequence length="349" mass="40135">MDKIEIRAVIKYFVLKGLTPTDIKNELDSTLKETAPSFSTVKKWAAEFKRGRTSIEDDERTGRPKTATTDEIVAKINNAVLNDRRLKVREIAEAVKISIDRVHHILHEILGMRKLSARWVPRLLTVAQKRVRMNISQECLDLFKRNPAEFLRRFITVDETWIHHYTPETKQQSKQWIGAGESVPKKAKTVPSAGKVMATVFWDSRGVVLIDYLQKGKTITGAYYSSLLDKLNDAIKAKRPHLAKKKVLFHHDNAPAHTSRIVTAKLEELRFEVVPHAPYSPDLAPSDFFLFPNLKKWLGGRRFTSNEEVIAETNGYFAELEESYYCEGIKKLEHRWTKCTDLEGDYVEK</sequence>
<reference evidence="2" key="2">
    <citation type="submission" date="2021-08" db="EMBL/GenBank/DDBJ databases">
        <authorList>
            <person name="Eriksson T."/>
        </authorList>
    </citation>
    <scope>NUCLEOTIDE SEQUENCE</scope>
    <source>
        <strain evidence="2">Stoneville</strain>
        <tissue evidence="2">Whole head</tissue>
    </source>
</reference>
<comment type="caution">
    <text evidence="2">The sequence shown here is derived from an EMBL/GenBank/DDBJ whole genome shotgun (WGS) entry which is preliminary data.</text>
</comment>
<proteinExistence type="predicted"/>
<feature type="domain" description="Mos1 transposase HTH" evidence="1">
    <location>
        <begin position="3"/>
        <end position="51"/>
    </location>
</feature>
<dbReference type="EMBL" id="JABDTM020024916">
    <property type="protein sequence ID" value="KAH0813824.1"/>
    <property type="molecule type" value="Genomic_DNA"/>
</dbReference>
<reference evidence="2" key="1">
    <citation type="journal article" date="2020" name="J Insects Food Feed">
        <title>The yellow mealworm (Tenebrio molitor) genome: a resource for the emerging insects as food and feed industry.</title>
        <authorList>
            <person name="Eriksson T."/>
            <person name="Andere A."/>
            <person name="Kelstrup H."/>
            <person name="Emery V."/>
            <person name="Picard C."/>
        </authorList>
    </citation>
    <scope>NUCLEOTIDE SEQUENCE</scope>
    <source>
        <strain evidence="2">Stoneville</strain>
        <tissue evidence="2">Whole head</tissue>
    </source>
</reference>
<protein>
    <recommendedName>
        <fullName evidence="1">Mos1 transposase HTH domain-containing protein</fullName>
    </recommendedName>
</protein>
<evidence type="ECO:0000259" key="1">
    <source>
        <dbReference type="Pfam" id="PF17906"/>
    </source>
</evidence>
<dbReference type="Proteomes" id="UP000719412">
    <property type="component" value="Unassembled WGS sequence"/>
</dbReference>
<dbReference type="Gene3D" id="3.30.420.10">
    <property type="entry name" value="Ribonuclease H-like superfamily/Ribonuclease H"/>
    <property type="match status" value="1"/>
</dbReference>
<evidence type="ECO:0000313" key="3">
    <source>
        <dbReference type="Proteomes" id="UP000719412"/>
    </source>
</evidence>
<accession>A0A8J6HFL2</accession>